<dbReference type="EMBL" id="AP026708">
    <property type="protein sequence ID" value="BDQ35382.1"/>
    <property type="molecule type" value="Genomic_DNA"/>
</dbReference>
<keyword evidence="2" id="KW-1185">Reference proteome</keyword>
<sequence length="173" mass="19578">MNEIRITVTLSLDEKHPEDGYIDFNLTVDGQYLHEVGVYIDPVDLITSATMSGEFFIYTCDCGNPACLGIDDGVMVSHTSDKVVWRLRNPIAWPPDEPRPDWEHDAEFAFSRENYLQELTIALDHAKRLAHGFNLSGNLWVGPDLTTEGLMALEVPREEGIFFSREPEGRTVH</sequence>
<reference evidence="1" key="1">
    <citation type="submission" date="2022-08" db="EMBL/GenBank/DDBJ databases">
        <title>Genome Sequence of the sulphate-reducing bacterium, Pseudodesulfovibrio portus JCM14722.</title>
        <authorList>
            <person name="Kondo R."/>
            <person name="Kataoka T."/>
        </authorList>
    </citation>
    <scope>NUCLEOTIDE SEQUENCE</scope>
    <source>
        <strain evidence="1">JCM 14722</strain>
    </source>
</reference>
<proteinExistence type="predicted"/>
<dbReference type="Proteomes" id="UP001061361">
    <property type="component" value="Chromosome"/>
</dbReference>
<gene>
    <name evidence="1" type="ORF">JCM14722_29240</name>
</gene>
<accession>A0ABN6RWG6</accession>
<organism evidence="1 2">
    <name type="scientific">Pseudodesulfovibrio portus</name>
    <dbReference type="NCBI Taxonomy" id="231439"/>
    <lineage>
        <taxon>Bacteria</taxon>
        <taxon>Pseudomonadati</taxon>
        <taxon>Thermodesulfobacteriota</taxon>
        <taxon>Desulfovibrionia</taxon>
        <taxon>Desulfovibrionales</taxon>
        <taxon>Desulfovibrionaceae</taxon>
    </lineage>
</organism>
<protein>
    <recommendedName>
        <fullName evidence="3">Integron gene cassette protein</fullName>
    </recommendedName>
</protein>
<evidence type="ECO:0000313" key="2">
    <source>
        <dbReference type="Proteomes" id="UP001061361"/>
    </source>
</evidence>
<evidence type="ECO:0000313" key="1">
    <source>
        <dbReference type="EMBL" id="BDQ35382.1"/>
    </source>
</evidence>
<name>A0ABN6RWG6_9BACT</name>
<dbReference type="RefSeq" id="WP_264982271.1">
    <property type="nucleotide sequence ID" value="NZ_AP026708.1"/>
</dbReference>
<evidence type="ECO:0008006" key="3">
    <source>
        <dbReference type="Google" id="ProtNLM"/>
    </source>
</evidence>